<dbReference type="Pfam" id="PF03171">
    <property type="entry name" value="2OG-FeII_Oxy"/>
    <property type="match status" value="1"/>
</dbReference>
<evidence type="ECO:0000256" key="2">
    <source>
        <dbReference type="ARBA" id="ARBA00022723"/>
    </source>
</evidence>
<reference evidence="7 8" key="1">
    <citation type="submission" date="2018-04" db="EMBL/GenBank/DDBJ databases">
        <authorList>
            <person name="Zhang X."/>
            <person name="Yuan J."/>
            <person name="Li F."/>
            <person name="Xiang J."/>
        </authorList>
    </citation>
    <scope>NUCLEOTIDE SEQUENCE [LARGE SCALE GENOMIC DNA]</scope>
    <source>
        <tissue evidence="7">Muscle</tissue>
    </source>
</reference>
<dbReference type="OrthoDB" id="288590at2759"/>
<comment type="caution">
    <text evidence="7">The sequence shown here is derived from an EMBL/GenBank/DDBJ whole genome shotgun (WGS) entry which is preliminary data.</text>
</comment>
<dbReference type="Proteomes" id="UP000283509">
    <property type="component" value="Unassembled WGS sequence"/>
</dbReference>
<proteinExistence type="inferred from homology"/>
<evidence type="ECO:0000256" key="5">
    <source>
        <dbReference type="RuleBase" id="RU003682"/>
    </source>
</evidence>
<organism evidence="7 8">
    <name type="scientific">Penaeus vannamei</name>
    <name type="common">Whiteleg shrimp</name>
    <name type="synonym">Litopenaeus vannamei</name>
    <dbReference type="NCBI Taxonomy" id="6689"/>
    <lineage>
        <taxon>Eukaryota</taxon>
        <taxon>Metazoa</taxon>
        <taxon>Ecdysozoa</taxon>
        <taxon>Arthropoda</taxon>
        <taxon>Crustacea</taxon>
        <taxon>Multicrustacea</taxon>
        <taxon>Malacostraca</taxon>
        <taxon>Eumalacostraca</taxon>
        <taxon>Eucarida</taxon>
        <taxon>Decapoda</taxon>
        <taxon>Dendrobranchiata</taxon>
        <taxon>Penaeoidea</taxon>
        <taxon>Penaeidae</taxon>
        <taxon>Penaeus</taxon>
    </lineage>
</organism>
<sequence length="278" mass="31263">MTSQGIVPIVDLGQLSLAHASEPSRDEWLRVGKSVAEAFQNIGFVYLKNHGVPETQVSSLVASGGRFFDLDLKTKNKFDPANFKHELREAYDIKRSDGEFPDGEVPALRRDADAFINTCKALSLRILKAMALGIDLDESFFVDTHQEICSDNNASCMRLLHYPPVPEDVPAEAIRCGAHTDYGTITLLFQDDIGGLQVRDRQNQWVNADPVPGAILVNEHRVLIPKEEKRMKASRRSVVFFVHPDDPVLIKPLDTSSTYPIVTAREHVLRRFKETYTY</sequence>
<dbReference type="GO" id="GO:0046872">
    <property type="term" value="F:metal ion binding"/>
    <property type="evidence" value="ECO:0007669"/>
    <property type="project" value="UniProtKB-KW"/>
</dbReference>
<evidence type="ECO:0000256" key="4">
    <source>
        <dbReference type="ARBA" id="ARBA00023004"/>
    </source>
</evidence>
<dbReference type="AlphaFoldDB" id="A0A3R7MRF1"/>
<dbReference type="STRING" id="6689.A0A3R7MRF1"/>
<dbReference type="InterPro" id="IPR026992">
    <property type="entry name" value="DIOX_N"/>
</dbReference>
<dbReference type="InterPro" id="IPR027443">
    <property type="entry name" value="IPNS-like_sf"/>
</dbReference>
<dbReference type="InterPro" id="IPR044861">
    <property type="entry name" value="IPNS-like_FE2OG_OXY"/>
</dbReference>
<keyword evidence="8" id="KW-1185">Reference proteome</keyword>
<accession>A0A3R7MRF1</accession>
<dbReference type="EMBL" id="QCYY01000610">
    <property type="protein sequence ID" value="ROT83992.1"/>
    <property type="molecule type" value="Genomic_DNA"/>
</dbReference>
<dbReference type="PANTHER" id="PTHR10209:SF881">
    <property type="entry name" value="FI07970P-RELATED"/>
    <property type="match status" value="1"/>
</dbReference>
<dbReference type="InterPro" id="IPR005123">
    <property type="entry name" value="Oxoglu/Fe-dep_dioxygenase_dom"/>
</dbReference>
<evidence type="ECO:0000259" key="6">
    <source>
        <dbReference type="PROSITE" id="PS51471"/>
    </source>
</evidence>
<dbReference type="GO" id="GO:0016491">
    <property type="term" value="F:oxidoreductase activity"/>
    <property type="evidence" value="ECO:0007669"/>
    <property type="project" value="UniProtKB-KW"/>
</dbReference>
<dbReference type="SUPFAM" id="SSF51197">
    <property type="entry name" value="Clavaminate synthase-like"/>
    <property type="match status" value="1"/>
</dbReference>
<evidence type="ECO:0000313" key="7">
    <source>
        <dbReference type="EMBL" id="ROT83992.1"/>
    </source>
</evidence>
<evidence type="ECO:0000256" key="3">
    <source>
        <dbReference type="ARBA" id="ARBA00023002"/>
    </source>
</evidence>
<evidence type="ECO:0000256" key="1">
    <source>
        <dbReference type="ARBA" id="ARBA00008056"/>
    </source>
</evidence>
<keyword evidence="4 5" id="KW-0408">Iron</keyword>
<comment type="similarity">
    <text evidence="1 5">Belongs to the iron/ascorbate-dependent oxidoreductase family.</text>
</comment>
<gene>
    <name evidence="7" type="ORF">C7M84_022834</name>
</gene>
<name>A0A3R7MRF1_PENVA</name>
<protein>
    <recommendedName>
        <fullName evidence="6">Fe2OG dioxygenase domain-containing protein</fullName>
    </recommendedName>
</protein>
<reference evidence="7 8" key="2">
    <citation type="submission" date="2019-01" db="EMBL/GenBank/DDBJ databases">
        <title>The decoding of complex shrimp genome reveals the adaptation for benthos swimmer, frequently molting mechanism and breeding impact on genome.</title>
        <authorList>
            <person name="Sun Y."/>
            <person name="Gao Y."/>
            <person name="Yu Y."/>
        </authorList>
    </citation>
    <scope>NUCLEOTIDE SEQUENCE [LARGE SCALE GENOMIC DNA]</scope>
    <source>
        <tissue evidence="7">Muscle</tissue>
    </source>
</reference>
<dbReference type="Pfam" id="PF14226">
    <property type="entry name" value="DIOX_N"/>
    <property type="match status" value="1"/>
</dbReference>
<dbReference type="PANTHER" id="PTHR10209">
    <property type="entry name" value="OXIDOREDUCTASE, 2OG-FE II OXYGENASE FAMILY PROTEIN"/>
    <property type="match status" value="1"/>
</dbReference>
<keyword evidence="2 5" id="KW-0479">Metal-binding</keyword>
<dbReference type="PROSITE" id="PS51471">
    <property type="entry name" value="FE2OG_OXY"/>
    <property type="match status" value="1"/>
</dbReference>
<feature type="domain" description="Fe2OG dioxygenase" evidence="6">
    <location>
        <begin position="153"/>
        <end position="244"/>
    </location>
</feature>
<evidence type="ECO:0000313" key="8">
    <source>
        <dbReference type="Proteomes" id="UP000283509"/>
    </source>
</evidence>
<keyword evidence="3 5" id="KW-0560">Oxidoreductase</keyword>
<dbReference type="Gene3D" id="2.60.120.330">
    <property type="entry name" value="B-lactam Antibiotic, Isopenicillin N Synthase, Chain"/>
    <property type="match status" value="1"/>
</dbReference>